<dbReference type="EMBL" id="JABSTU010000010">
    <property type="protein sequence ID" value="KAH8018884.1"/>
    <property type="molecule type" value="Genomic_DNA"/>
</dbReference>
<name>A0A9J6D9S4_RHIMP</name>
<feature type="region of interest" description="Disordered" evidence="1">
    <location>
        <begin position="1"/>
        <end position="36"/>
    </location>
</feature>
<evidence type="ECO:0000313" key="3">
    <source>
        <dbReference type="Proteomes" id="UP000821866"/>
    </source>
</evidence>
<dbReference type="Proteomes" id="UP000821866">
    <property type="component" value="Chromosome 8"/>
</dbReference>
<gene>
    <name evidence="2" type="ORF">HPB51_013564</name>
</gene>
<sequence>MDSVGQVGQPETPGMIKEALAPDRQETFLPSSPCSTGCVPRSAQFVLTASVLSAPMPNRQWLVLPAETRQAECNVAPPPWEEEEKQRAEVGRGDDAPARVLPEKQAEARNESPAGGGNIRFPPRETSFLVRIPWPRKK</sequence>
<keyword evidence="3" id="KW-1185">Reference proteome</keyword>
<protein>
    <submittedName>
        <fullName evidence="2">Uncharacterized protein</fullName>
    </submittedName>
</protein>
<feature type="region of interest" description="Disordered" evidence="1">
    <location>
        <begin position="78"/>
        <end position="124"/>
    </location>
</feature>
<dbReference type="AlphaFoldDB" id="A0A9J6D9S4"/>
<reference evidence="2" key="2">
    <citation type="submission" date="2021-09" db="EMBL/GenBank/DDBJ databases">
        <authorList>
            <person name="Jia N."/>
            <person name="Wang J."/>
            <person name="Shi W."/>
            <person name="Du L."/>
            <person name="Sun Y."/>
            <person name="Zhan W."/>
            <person name="Jiang J."/>
            <person name="Wang Q."/>
            <person name="Zhang B."/>
            <person name="Ji P."/>
            <person name="Sakyi L.B."/>
            <person name="Cui X."/>
            <person name="Yuan T."/>
            <person name="Jiang B."/>
            <person name="Yang W."/>
            <person name="Lam T.T.-Y."/>
            <person name="Chang Q."/>
            <person name="Ding S."/>
            <person name="Wang X."/>
            <person name="Zhu J."/>
            <person name="Ruan X."/>
            <person name="Zhao L."/>
            <person name="Wei J."/>
            <person name="Que T."/>
            <person name="Du C."/>
            <person name="Cheng J."/>
            <person name="Dai P."/>
            <person name="Han X."/>
            <person name="Huang E."/>
            <person name="Gao Y."/>
            <person name="Liu J."/>
            <person name="Shao H."/>
            <person name="Ye R."/>
            <person name="Li L."/>
            <person name="Wei W."/>
            <person name="Wang X."/>
            <person name="Wang C."/>
            <person name="Huo Q."/>
            <person name="Li W."/>
            <person name="Guo W."/>
            <person name="Chen H."/>
            <person name="Chen S."/>
            <person name="Zhou L."/>
            <person name="Zhou L."/>
            <person name="Ni X."/>
            <person name="Tian J."/>
            <person name="Zhou Y."/>
            <person name="Sheng Y."/>
            <person name="Liu T."/>
            <person name="Pan Y."/>
            <person name="Xia L."/>
            <person name="Li J."/>
            <person name="Zhao F."/>
            <person name="Cao W."/>
        </authorList>
    </citation>
    <scope>NUCLEOTIDE SEQUENCE</scope>
    <source>
        <strain evidence="2">Rmic-2018</strain>
        <tissue evidence="2">Larvae</tissue>
    </source>
</reference>
<evidence type="ECO:0000256" key="1">
    <source>
        <dbReference type="SAM" id="MobiDB-lite"/>
    </source>
</evidence>
<proteinExistence type="predicted"/>
<organism evidence="2 3">
    <name type="scientific">Rhipicephalus microplus</name>
    <name type="common">Cattle tick</name>
    <name type="synonym">Boophilus microplus</name>
    <dbReference type="NCBI Taxonomy" id="6941"/>
    <lineage>
        <taxon>Eukaryota</taxon>
        <taxon>Metazoa</taxon>
        <taxon>Ecdysozoa</taxon>
        <taxon>Arthropoda</taxon>
        <taxon>Chelicerata</taxon>
        <taxon>Arachnida</taxon>
        <taxon>Acari</taxon>
        <taxon>Parasitiformes</taxon>
        <taxon>Ixodida</taxon>
        <taxon>Ixodoidea</taxon>
        <taxon>Ixodidae</taxon>
        <taxon>Rhipicephalinae</taxon>
        <taxon>Rhipicephalus</taxon>
        <taxon>Boophilus</taxon>
    </lineage>
</organism>
<comment type="caution">
    <text evidence="2">The sequence shown here is derived from an EMBL/GenBank/DDBJ whole genome shotgun (WGS) entry which is preliminary data.</text>
</comment>
<reference evidence="2" key="1">
    <citation type="journal article" date="2020" name="Cell">
        <title>Large-Scale Comparative Analyses of Tick Genomes Elucidate Their Genetic Diversity and Vector Capacities.</title>
        <authorList>
            <consortium name="Tick Genome and Microbiome Consortium (TIGMIC)"/>
            <person name="Jia N."/>
            <person name="Wang J."/>
            <person name="Shi W."/>
            <person name="Du L."/>
            <person name="Sun Y."/>
            <person name="Zhan W."/>
            <person name="Jiang J.F."/>
            <person name="Wang Q."/>
            <person name="Zhang B."/>
            <person name="Ji P."/>
            <person name="Bell-Sakyi L."/>
            <person name="Cui X.M."/>
            <person name="Yuan T.T."/>
            <person name="Jiang B.G."/>
            <person name="Yang W.F."/>
            <person name="Lam T.T."/>
            <person name="Chang Q.C."/>
            <person name="Ding S.J."/>
            <person name="Wang X.J."/>
            <person name="Zhu J.G."/>
            <person name="Ruan X.D."/>
            <person name="Zhao L."/>
            <person name="Wei J.T."/>
            <person name="Ye R.Z."/>
            <person name="Que T.C."/>
            <person name="Du C.H."/>
            <person name="Zhou Y.H."/>
            <person name="Cheng J.X."/>
            <person name="Dai P.F."/>
            <person name="Guo W.B."/>
            <person name="Han X.H."/>
            <person name="Huang E.J."/>
            <person name="Li L.F."/>
            <person name="Wei W."/>
            <person name="Gao Y.C."/>
            <person name="Liu J.Z."/>
            <person name="Shao H.Z."/>
            <person name="Wang X."/>
            <person name="Wang C.C."/>
            <person name="Yang T.C."/>
            <person name="Huo Q.B."/>
            <person name="Li W."/>
            <person name="Chen H.Y."/>
            <person name="Chen S.E."/>
            <person name="Zhou L.G."/>
            <person name="Ni X.B."/>
            <person name="Tian J.H."/>
            <person name="Sheng Y."/>
            <person name="Liu T."/>
            <person name="Pan Y.S."/>
            <person name="Xia L.Y."/>
            <person name="Li J."/>
            <person name="Zhao F."/>
            <person name="Cao W.C."/>
        </authorList>
    </citation>
    <scope>NUCLEOTIDE SEQUENCE</scope>
    <source>
        <strain evidence="2">Rmic-2018</strain>
    </source>
</reference>
<evidence type="ECO:0000313" key="2">
    <source>
        <dbReference type="EMBL" id="KAH8018884.1"/>
    </source>
</evidence>
<accession>A0A9J6D9S4</accession>
<feature type="compositionally biased region" description="Basic and acidic residues" evidence="1">
    <location>
        <begin position="84"/>
        <end position="110"/>
    </location>
</feature>